<organism evidence="5 7">
    <name type="scientific">Cupriavidus campinensis</name>
    <dbReference type="NCBI Taxonomy" id="151783"/>
    <lineage>
        <taxon>Bacteria</taxon>
        <taxon>Pseudomonadati</taxon>
        <taxon>Pseudomonadota</taxon>
        <taxon>Betaproteobacteria</taxon>
        <taxon>Burkholderiales</taxon>
        <taxon>Burkholderiaceae</taxon>
        <taxon>Cupriavidus</taxon>
    </lineage>
</organism>
<dbReference type="Gene3D" id="2.60.120.10">
    <property type="entry name" value="Jelly Rolls"/>
    <property type="match status" value="1"/>
</dbReference>
<dbReference type="CDD" id="cd02209">
    <property type="entry name" value="cupin_XRE_C"/>
    <property type="match status" value="1"/>
</dbReference>
<dbReference type="CDD" id="cd00093">
    <property type="entry name" value="HTH_XRE"/>
    <property type="match status" value="1"/>
</dbReference>
<dbReference type="Pfam" id="PF01381">
    <property type="entry name" value="HTH_3"/>
    <property type="match status" value="1"/>
</dbReference>
<dbReference type="PANTHER" id="PTHR46797:SF1">
    <property type="entry name" value="METHYLPHOSPHONATE SYNTHASE"/>
    <property type="match status" value="1"/>
</dbReference>
<feature type="domain" description="HTH cro/C1-type" evidence="3">
    <location>
        <begin position="26"/>
        <end position="80"/>
    </location>
</feature>
<dbReference type="EMBL" id="VCIZ01000007">
    <property type="protein sequence ID" value="TSP11989.1"/>
    <property type="molecule type" value="Genomic_DNA"/>
</dbReference>
<evidence type="ECO:0000313" key="5">
    <source>
        <dbReference type="EMBL" id="URF06356.1"/>
    </source>
</evidence>
<dbReference type="Proteomes" id="UP000318943">
    <property type="component" value="Unassembled WGS sequence"/>
</dbReference>
<dbReference type="RefSeq" id="WP_144198143.1">
    <property type="nucleotide sequence ID" value="NZ_CAJPVH010000001.1"/>
</dbReference>
<keyword evidence="1" id="KW-0238">DNA-binding</keyword>
<proteinExistence type="predicted"/>
<evidence type="ECO:0000313" key="4">
    <source>
        <dbReference type="EMBL" id="TSP11989.1"/>
    </source>
</evidence>
<dbReference type="InterPro" id="IPR001387">
    <property type="entry name" value="Cro/C1-type_HTH"/>
</dbReference>
<dbReference type="AlphaFoldDB" id="A0AAE9L470"/>
<protein>
    <submittedName>
        <fullName evidence="4">Helix-turn-helix domain-containing protein</fullName>
    </submittedName>
    <submittedName>
        <fullName evidence="5">XRE family transcriptional regulator</fullName>
    </submittedName>
</protein>
<dbReference type="KEGG" id="ccam:M5D45_24925"/>
<dbReference type="SUPFAM" id="SSF47413">
    <property type="entry name" value="lambda repressor-like DNA-binding domains"/>
    <property type="match status" value="1"/>
</dbReference>
<name>A0AAE9L470_9BURK</name>
<dbReference type="Pfam" id="PF07883">
    <property type="entry name" value="Cupin_2"/>
    <property type="match status" value="1"/>
</dbReference>
<feature type="region of interest" description="Disordered" evidence="2">
    <location>
        <begin position="1"/>
        <end position="23"/>
    </location>
</feature>
<dbReference type="GO" id="GO:0005829">
    <property type="term" value="C:cytosol"/>
    <property type="evidence" value="ECO:0007669"/>
    <property type="project" value="TreeGrafter"/>
</dbReference>
<feature type="compositionally biased region" description="Pro residues" evidence="2">
    <location>
        <begin position="1"/>
        <end position="13"/>
    </location>
</feature>
<evidence type="ECO:0000259" key="3">
    <source>
        <dbReference type="PROSITE" id="PS50943"/>
    </source>
</evidence>
<dbReference type="PANTHER" id="PTHR46797">
    <property type="entry name" value="HTH-TYPE TRANSCRIPTIONAL REGULATOR"/>
    <property type="match status" value="1"/>
</dbReference>
<dbReference type="EMBL" id="CP097331">
    <property type="protein sequence ID" value="URF06356.1"/>
    <property type="molecule type" value="Genomic_DNA"/>
</dbReference>
<gene>
    <name evidence="4" type="ORF">FGG12_13265</name>
    <name evidence="5" type="ORF">M5D45_24925</name>
</gene>
<evidence type="ECO:0000256" key="2">
    <source>
        <dbReference type="SAM" id="MobiDB-lite"/>
    </source>
</evidence>
<dbReference type="InterPro" id="IPR050807">
    <property type="entry name" value="TransReg_Diox_bact_type"/>
</dbReference>
<reference evidence="5" key="3">
    <citation type="submission" date="2022-05" db="EMBL/GenBank/DDBJ databases">
        <authorList>
            <person name="Kunte H.-J."/>
        </authorList>
    </citation>
    <scope>NUCLEOTIDE SEQUENCE</scope>
    <source>
        <strain evidence="5">G5</strain>
    </source>
</reference>
<dbReference type="Proteomes" id="UP001056132">
    <property type="component" value="Chromosome 2"/>
</dbReference>
<dbReference type="Gene3D" id="1.10.260.40">
    <property type="entry name" value="lambda repressor-like DNA-binding domains"/>
    <property type="match status" value="1"/>
</dbReference>
<reference evidence="5" key="2">
    <citation type="journal article" date="2022" name="Microbiol. Resour. Announc.">
        <title>Genome Sequence of Cupriavidus campinensis Strain G5, a Member of a Bacterial Consortium Capable of Polyethylene Degradation.</title>
        <authorList>
            <person name="Schneider B."/>
            <person name="Pfeiffer F."/>
            <person name="Dyall-Smith M."/>
            <person name="Kunte H.J."/>
        </authorList>
    </citation>
    <scope>NUCLEOTIDE SEQUENCE</scope>
    <source>
        <strain evidence="5">G5</strain>
    </source>
</reference>
<dbReference type="InterPro" id="IPR010982">
    <property type="entry name" value="Lambda_DNA-bd_dom_sf"/>
</dbReference>
<evidence type="ECO:0000313" key="7">
    <source>
        <dbReference type="Proteomes" id="UP001056132"/>
    </source>
</evidence>
<reference evidence="4 6" key="1">
    <citation type="submission" date="2019-05" db="EMBL/GenBank/DDBJ databases">
        <title>Whole genome sequence analysis of Cupriavidus campinensis S14E4C strain.</title>
        <authorList>
            <person name="Abbaszade G."/>
            <person name="Szabo A."/>
            <person name="Toumi M."/>
            <person name="Toth E."/>
        </authorList>
    </citation>
    <scope>NUCLEOTIDE SEQUENCE [LARGE SCALE GENOMIC DNA]</scope>
    <source>
        <strain evidence="4 6">S14E4C</strain>
    </source>
</reference>
<dbReference type="PROSITE" id="PS50943">
    <property type="entry name" value="HTH_CROC1"/>
    <property type="match status" value="1"/>
</dbReference>
<dbReference type="GO" id="GO:0003677">
    <property type="term" value="F:DNA binding"/>
    <property type="evidence" value="ECO:0007669"/>
    <property type="project" value="UniProtKB-KW"/>
</dbReference>
<evidence type="ECO:0000256" key="1">
    <source>
        <dbReference type="ARBA" id="ARBA00023125"/>
    </source>
</evidence>
<dbReference type="InterPro" id="IPR013096">
    <property type="entry name" value="Cupin_2"/>
</dbReference>
<evidence type="ECO:0000313" key="6">
    <source>
        <dbReference type="Proteomes" id="UP000318943"/>
    </source>
</evidence>
<dbReference type="InterPro" id="IPR014710">
    <property type="entry name" value="RmlC-like_jellyroll"/>
</dbReference>
<keyword evidence="6" id="KW-1185">Reference proteome</keyword>
<dbReference type="InterPro" id="IPR011051">
    <property type="entry name" value="RmlC_Cupin_sf"/>
</dbReference>
<accession>A0AAE9L470</accession>
<sequence>MTQPSPPNTPKPPIQSDGPPAVGGALQALRQAQQLSLDDLSRRAGVSKSMLSQIERNLTNPTVAVLWRLANALGVNLADFLANGAVSAPAPAIAVVQPHAIPALKSPDGRCELRILGPIDLAGKFEWYELTIQPGGVLASEPHDAGTQEHLSVLSGSMTVRAAEDEKKLKHGDTARYGADVAHAIANPGKSAATALLVVVHPA</sequence>
<dbReference type="SMART" id="SM00530">
    <property type="entry name" value="HTH_XRE"/>
    <property type="match status" value="1"/>
</dbReference>
<dbReference type="SUPFAM" id="SSF51182">
    <property type="entry name" value="RmlC-like cupins"/>
    <property type="match status" value="1"/>
</dbReference>
<dbReference type="GO" id="GO:0003700">
    <property type="term" value="F:DNA-binding transcription factor activity"/>
    <property type="evidence" value="ECO:0007669"/>
    <property type="project" value="TreeGrafter"/>
</dbReference>